<dbReference type="AlphaFoldDB" id="A0A8S4C1B4"/>
<gene>
    <name evidence="7" type="ORF">MHYMCMPASI_00345</name>
</gene>
<dbReference type="InterPro" id="IPR026264">
    <property type="entry name" value="VirB8/PtlE"/>
</dbReference>
<dbReference type="Proteomes" id="UP000837675">
    <property type="component" value="Unassembled WGS sequence"/>
</dbReference>
<comment type="subcellular location">
    <subcellularLocation>
        <location evidence="1">Membrane</location>
        <topology evidence="1">Single-pass membrane protein</topology>
    </subcellularLocation>
</comment>
<evidence type="ECO:0000256" key="2">
    <source>
        <dbReference type="ARBA" id="ARBA00022692"/>
    </source>
</evidence>
<dbReference type="GO" id="GO:0030255">
    <property type="term" value="P:protein secretion by the type IV secretion system"/>
    <property type="evidence" value="ECO:0007669"/>
    <property type="project" value="InterPro"/>
</dbReference>
<comment type="caution">
    <text evidence="7">The sequence shown here is derived from an EMBL/GenBank/DDBJ whole genome shotgun (WGS) entry which is preliminary data.</text>
</comment>
<accession>A0A8S4C1B4</accession>
<dbReference type="Gene3D" id="3.10.450.230">
    <property type="entry name" value="VirB8 protein"/>
    <property type="match status" value="1"/>
</dbReference>
<keyword evidence="8" id="KW-1185">Reference proteome</keyword>
<keyword evidence="3 5" id="KW-1133">Transmembrane helix</keyword>
<dbReference type="GO" id="GO:0016020">
    <property type="term" value="C:membrane"/>
    <property type="evidence" value="ECO:0007669"/>
    <property type="project" value="UniProtKB-SubCell"/>
</dbReference>
<evidence type="ECO:0000313" key="8">
    <source>
        <dbReference type="Proteomes" id="UP000837675"/>
    </source>
</evidence>
<feature type="domain" description="Bacterial virulence protein VirB8" evidence="6">
    <location>
        <begin position="26"/>
        <end position="232"/>
    </location>
</feature>
<sequence>MGLKDFFARLKNKQEVAVPSDVAILRNWYKERYESTVIQRNLLFVISVASLVIITFSVFVIRYVRSIRSIEPFIIEIERKTGVPTVVDPVTIEAYSANVSIKRYFVWRYITAREEYFPSTYTYNYTTTVRVLSTPEVYFSDYRPKYSMANPTSPYNLYSQGSSRTVKLKSMIFTNDSSAQVRISMEVTGLMNMKMDKIVFIEFDFQNIEMNDGERLINPLGFRVKLYRIEDEKIQ</sequence>
<evidence type="ECO:0000256" key="4">
    <source>
        <dbReference type="ARBA" id="ARBA00023136"/>
    </source>
</evidence>
<keyword evidence="4 5" id="KW-0472">Membrane</keyword>
<evidence type="ECO:0000256" key="5">
    <source>
        <dbReference type="SAM" id="Phobius"/>
    </source>
</evidence>
<dbReference type="InterPro" id="IPR007430">
    <property type="entry name" value="VirB8"/>
</dbReference>
<feature type="transmembrane region" description="Helical" evidence="5">
    <location>
        <begin position="42"/>
        <end position="64"/>
    </location>
</feature>
<keyword evidence="2 5" id="KW-0812">Transmembrane</keyword>
<evidence type="ECO:0000259" key="6">
    <source>
        <dbReference type="Pfam" id="PF04335"/>
    </source>
</evidence>
<name>A0A8S4C1B4_9ACAR</name>
<evidence type="ECO:0000256" key="3">
    <source>
        <dbReference type="ARBA" id="ARBA00022989"/>
    </source>
</evidence>
<dbReference type="CDD" id="cd16424">
    <property type="entry name" value="VirB8"/>
    <property type="match status" value="1"/>
</dbReference>
<evidence type="ECO:0000313" key="7">
    <source>
        <dbReference type="EMBL" id="CAG7590678.1"/>
    </source>
</evidence>
<reference evidence="7" key="1">
    <citation type="submission" date="2021-06" db="EMBL/GenBank/DDBJ databases">
        <authorList>
            <person name="Nardi T."/>
            <person name="Nardi T."/>
        </authorList>
    </citation>
    <scope>NUCLEOTIDE SEQUENCE</scope>
</reference>
<dbReference type="Pfam" id="PF04335">
    <property type="entry name" value="VirB8"/>
    <property type="match status" value="1"/>
</dbReference>
<protein>
    <submittedName>
        <fullName evidence="7">Type IV secretion system protein VirB8</fullName>
    </submittedName>
</protein>
<organism evidence="7 8">
    <name type="scientific">Hyalomma marginatum</name>
    <dbReference type="NCBI Taxonomy" id="34627"/>
    <lineage>
        <taxon>Eukaryota</taxon>
        <taxon>Metazoa</taxon>
        <taxon>Ecdysozoa</taxon>
        <taxon>Arthropoda</taxon>
        <taxon>Chelicerata</taxon>
        <taxon>Arachnida</taxon>
        <taxon>Acari</taxon>
        <taxon>Parasitiformes</taxon>
        <taxon>Ixodida</taxon>
        <taxon>Ixodoidea</taxon>
        <taxon>Ixodidae</taxon>
        <taxon>Hyalomminae</taxon>
        <taxon>Hyalomma</taxon>
    </lineage>
</organism>
<proteinExistence type="predicted"/>
<dbReference type="EMBL" id="CAJVAF010000115">
    <property type="protein sequence ID" value="CAG7590678.1"/>
    <property type="molecule type" value="Genomic_DNA"/>
</dbReference>
<evidence type="ECO:0000256" key="1">
    <source>
        <dbReference type="ARBA" id="ARBA00004167"/>
    </source>
</evidence>
<dbReference type="InterPro" id="IPR032710">
    <property type="entry name" value="NTF2-like_dom_sf"/>
</dbReference>
<dbReference type="PIRSF" id="PIRSF003299">
    <property type="entry name" value="VirB8_PtlE"/>
    <property type="match status" value="1"/>
</dbReference>
<dbReference type="SUPFAM" id="SSF54427">
    <property type="entry name" value="NTF2-like"/>
    <property type="match status" value="1"/>
</dbReference>